<dbReference type="Proteomes" id="UP000186777">
    <property type="component" value="Unassembled WGS sequence"/>
</dbReference>
<dbReference type="InterPro" id="IPR032877">
    <property type="entry name" value="Transposase_HTH"/>
</dbReference>
<dbReference type="InterPro" id="IPR002560">
    <property type="entry name" value="Transposase_DDE"/>
</dbReference>
<reference evidence="4 5" key="1">
    <citation type="journal article" date="2016" name="Nat. Biotechnol.">
        <title>Measurement of bacterial replication rates in microbial communities.</title>
        <authorList>
            <person name="Brown C.T."/>
            <person name="Olm M.R."/>
            <person name="Thomas B.C."/>
            <person name="Banfield J.F."/>
        </authorList>
    </citation>
    <scope>NUCLEOTIDE SEQUENCE [LARGE SCALE GENOMIC DNA]</scope>
    <source>
        <strain evidence="4">46_33</strain>
    </source>
</reference>
<dbReference type="RefSeq" id="WP_303680167.1">
    <property type="nucleotide sequence ID" value="NZ_JAGZDY010000008.1"/>
</dbReference>
<dbReference type="PANTHER" id="PTHR33498">
    <property type="entry name" value="TRANSPOSASE FOR INSERTION SEQUENCE ELEMENT IS1557"/>
    <property type="match status" value="1"/>
</dbReference>
<evidence type="ECO:0000313" key="5">
    <source>
        <dbReference type="Proteomes" id="UP000186777"/>
    </source>
</evidence>
<accession>A0A1Q6R3M4</accession>
<evidence type="ECO:0000259" key="2">
    <source>
        <dbReference type="Pfam" id="PF13542"/>
    </source>
</evidence>
<protein>
    <recommendedName>
        <fullName evidence="6">ISL3 family transposase</fullName>
    </recommendedName>
</protein>
<dbReference type="EMBL" id="MNTG01000037">
    <property type="protein sequence ID" value="OLA36890.1"/>
    <property type="molecule type" value="Genomic_DNA"/>
</dbReference>
<organism evidence="4 5">
    <name type="scientific">Phascolarctobacterium succinatutens</name>
    <dbReference type="NCBI Taxonomy" id="626940"/>
    <lineage>
        <taxon>Bacteria</taxon>
        <taxon>Bacillati</taxon>
        <taxon>Bacillota</taxon>
        <taxon>Negativicutes</taxon>
        <taxon>Acidaminococcales</taxon>
        <taxon>Acidaminococcaceae</taxon>
        <taxon>Phascolarctobacterium</taxon>
    </lineage>
</organism>
<comment type="caution">
    <text evidence="4">The sequence shown here is derived from an EMBL/GenBank/DDBJ whole genome shotgun (WGS) entry which is preliminary data.</text>
</comment>
<dbReference type="AlphaFoldDB" id="A0A1Q6R3M4"/>
<feature type="domain" description="Transposase IS204/IS1001/IS1096/IS1165 helix-turn-helix" evidence="2">
    <location>
        <begin position="91"/>
        <end position="141"/>
    </location>
</feature>
<feature type="domain" description="Transposase IS204/IS1001/IS1096/IS1165 zinc-finger" evidence="3">
    <location>
        <begin position="40"/>
        <end position="85"/>
    </location>
</feature>
<gene>
    <name evidence="4" type="ORF">BHW43_08125</name>
</gene>
<dbReference type="InterPro" id="IPR047951">
    <property type="entry name" value="Transpos_ISL3"/>
</dbReference>
<name>A0A1Q6R3M4_9FIRM</name>
<evidence type="ECO:0000313" key="4">
    <source>
        <dbReference type="EMBL" id="OLA36890.1"/>
    </source>
</evidence>
<proteinExistence type="predicted"/>
<dbReference type="NCBIfam" id="NF033550">
    <property type="entry name" value="transpos_ISL3"/>
    <property type="match status" value="1"/>
</dbReference>
<feature type="domain" description="Transposase IS204/IS1001/IS1096/IS1165 DDE" evidence="1">
    <location>
        <begin position="152"/>
        <end position="390"/>
    </location>
</feature>
<evidence type="ECO:0000259" key="1">
    <source>
        <dbReference type="Pfam" id="PF01610"/>
    </source>
</evidence>
<dbReference type="STRING" id="626940.BHW43_08125"/>
<dbReference type="Pfam" id="PF13542">
    <property type="entry name" value="HTH_Tnp_ISL3"/>
    <property type="match status" value="1"/>
</dbReference>
<dbReference type="Pfam" id="PF14690">
    <property type="entry name" value="Zn_ribbon_ISL3"/>
    <property type="match status" value="1"/>
</dbReference>
<evidence type="ECO:0000259" key="3">
    <source>
        <dbReference type="Pfam" id="PF14690"/>
    </source>
</evidence>
<sequence>MLHDNYTQSIPFFKGVITKYFVEDESTGSYKAFIEMPVNEHRCPHCGNSTTYIKDYRLQTVRDLVVLGKPLIVTIRKRRYVCKHCNATFTEENPYIKRYCHFPNRLYIESLTESFRLQSFTSVAKRLGVSVTSIIRWFDKLNCPHPKLPECIAIDEFRGNAGGEKFQCNVADPVKHKVIDILPSRNTEDLCKHFLEYPYKERAEVKKIVMDLSTLFRSVAKTMFPEAKIVADKFHVIRVVINSLENVRKRIQKEFHETKRKWFKRSRYLLLKPEYKLTDEDKTELARMLNSSYDLEKAYVLKERFYEVFRKQTRTEAKKELGNWLLLAADLSLPEFRHCITTFSNWKTEIANIIGERVSNGFIEGSNNKIKVLKRISYGVRNFDRFRNRILYLE</sequence>
<dbReference type="InterPro" id="IPR029261">
    <property type="entry name" value="Transposase_Znf"/>
</dbReference>
<dbReference type="PANTHER" id="PTHR33498:SF1">
    <property type="entry name" value="TRANSPOSASE FOR INSERTION SEQUENCE ELEMENT IS1557"/>
    <property type="match status" value="1"/>
</dbReference>
<dbReference type="Pfam" id="PF01610">
    <property type="entry name" value="DDE_Tnp_ISL3"/>
    <property type="match status" value="1"/>
</dbReference>
<evidence type="ECO:0008006" key="6">
    <source>
        <dbReference type="Google" id="ProtNLM"/>
    </source>
</evidence>